<organism evidence="2 3">
    <name type="scientific">Nibrella viscosa</name>
    <dbReference type="NCBI Taxonomy" id="1084524"/>
    <lineage>
        <taxon>Bacteria</taxon>
        <taxon>Pseudomonadati</taxon>
        <taxon>Bacteroidota</taxon>
        <taxon>Cytophagia</taxon>
        <taxon>Cytophagales</taxon>
        <taxon>Spirosomataceae</taxon>
        <taxon>Nibrella</taxon>
    </lineage>
</organism>
<evidence type="ECO:0000259" key="1">
    <source>
        <dbReference type="Pfam" id="PF01637"/>
    </source>
</evidence>
<dbReference type="SUPFAM" id="SSF46785">
    <property type="entry name" value="Winged helix' DNA-binding domain"/>
    <property type="match status" value="1"/>
</dbReference>
<dbReference type="SUPFAM" id="SSF52540">
    <property type="entry name" value="P-loop containing nucleoside triphosphate hydrolases"/>
    <property type="match status" value="1"/>
</dbReference>
<sequence>MNRIVGRTVEKEKLDKLLLSNQAEFLALYGRRRVGKTFLIRQYLQKHLVFDISGTREGAKDRQILNFFNEYLNRTNRQRETQVPANWHDAFAYLAAYLKELPRTGKKQVVFLDEMPWLDTPKSEFVSALEFFWNQHASRLDNILLIACGSASSWILKNLIRARGGLYNRVTQRIKLSPFNLYETQAFLQSIGVKLPQYQILELYMAMGGIPFYLKEIEKGKSATQLINAICFTPQGLLYGEYAQLYHSLFRKADYHIRIVETLAAHPQGMSRTDIANQTNINEGQLSKTLEELTECDFISLYQPFQNKRKDAVYKLTDLYSLFYLKFIQPNKGGGDKIWEQLAQQSTYTAWSGYAFENICMAHLNQIKAALGISGVYTQHSAWKFRGDDTLPGAQIDLIIDRADQIVHLCEAKFTRDNYAITNDYAARLRLKKSIFKQATQTKKALFTTLLTTYPALQNKYYLEEIDSEITMDKLFEKP</sequence>
<evidence type="ECO:0000313" key="3">
    <source>
        <dbReference type="Proteomes" id="UP001500936"/>
    </source>
</evidence>
<dbReference type="PANTHER" id="PTHR34704:SF1">
    <property type="entry name" value="ATPASE"/>
    <property type="match status" value="1"/>
</dbReference>
<dbReference type="InterPro" id="IPR011579">
    <property type="entry name" value="ATPase_dom"/>
</dbReference>
<evidence type="ECO:0000313" key="2">
    <source>
        <dbReference type="EMBL" id="GAA4394786.1"/>
    </source>
</evidence>
<feature type="domain" description="ATPase" evidence="1">
    <location>
        <begin position="7"/>
        <end position="216"/>
    </location>
</feature>
<name>A0ABP8JQR8_9BACT</name>
<gene>
    <name evidence="2" type="ORF">GCM10023187_00960</name>
</gene>
<proteinExistence type="predicted"/>
<dbReference type="RefSeq" id="WP_345262823.1">
    <property type="nucleotide sequence ID" value="NZ_BAABHB010000001.1"/>
</dbReference>
<dbReference type="PANTHER" id="PTHR34704">
    <property type="entry name" value="ATPASE"/>
    <property type="match status" value="1"/>
</dbReference>
<dbReference type="Pfam" id="PF01637">
    <property type="entry name" value="ATPase_2"/>
    <property type="match status" value="1"/>
</dbReference>
<dbReference type="InterPro" id="IPR036390">
    <property type="entry name" value="WH_DNA-bd_sf"/>
</dbReference>
<dbReference type="EMBL" id="BAABHB010000001">
    <property type="protein sequence ID" value="GAA4394786.1"/>
    <property type="molecule type" value="Genomic_DNA"/>
</dbReference>
<dbReference type="Proteomes" id="UP001500936">
    <property type="component" value="Unassembled WGS sequence"/>
</dbReference>
<protein>
    <submittedName>
        <fullName evidence="2">ATP-binding protein</fullName>
    </submittedName>
</protein>
<dbReference type="InterPro" id="IPR036388">
    <property type="entry name" value="WH-like_DNA-bd_sf"/>
</dbReference>
<accession>A0ABP8JQR8</accession>
<dbReference type="Gene3D" id="1.10.10.10">
    <property type="entry name" value="Winged helix-like DNA-binding domain superfamily/Winged helix DNA-binding domain"/>
    <property type="match status" value="1"/>
</dbReference>
<keyword evidence="2" id="KW-0067">ATP-binding</keyword>
<comment type="caution">
    <text evidence="2">The sequence shown here is derived from an EMBL/GenBank/DDBJ whole genome shotgun (WGS) entry which is preliminary data.</text>
</comment>
<keyword evidence="3" id="KW-1185">Reference proteome</keyword>
<dbReference type="GO" id="GO:0005524">
    <property type="term" value="F:ATP binding"/>
    <property type="evidence" value="ECO:0007669"/>
    <property type="project" value="UniProtKB-KW"/>
</dbReference>
<dbReference type="Gene3D" id="3.40.50.300">
    <property type="entry name" value="P-loop containing nucleotide triphosphate hydrolases"/>
    <property type="match status" value="1"/>
</dbReference>
<dbReference type="InterPro" id="IPR027417">
    <property type="entry name" value="P-loop_NTPase"/>
</dbReference>
<reference evidence="3" key="1">
    <citation type="journal article" date="2019" name="Int. J. Syst. Evol. Microbiol.">
        <title>The Global Catalogue of Microorganisms (GCM) 10K type strain sequencing project: providing services to taxonomists for standard genome sequencing and annotation.</title>
        <authorList>
            <consortium name="The Broad Institute Genomics Platform"/>
            <consortium name="The Broad Institute Genome Sequencing Center for Infectious Disease"/>
            <person name="Wu L."/>
            <person name="Ma J."/>
        </authorList>
    </citation>
    <scope>NUCLEOTIDE SEQUENCE [LARGE SCALE GENOMIC DNA]</scope>
    <source>
        <strain evidence="3">JCM 17925</strain>
    </source>
</reference>
<keyword evidence="2" id="KW-0547">Nucleotide-binding</keyword>